<feature type="coiled-coil region" evidence="7">
    <location>
        <begin position="149"/>
        <end position="176"/>
    </location>
</feature>
<evidence type="ECO:0000256" key="1">
    <source>
        <dbReference type="ARBA" id="ARBA00011073"/>
    </source>
</evidence>
<organism evidence="10 11">
    <name type="scientific">Capnocytophaga leadbetteri</name>
    <dbReference type="NCBI Taxonomy" id="327575"/>
    <lineage>
        <taxon>Bacteria</taxon>
        <taxon>Pseudomonadati</taxon>
        <taxon>Bacteroidota</taxon>
        <taxon>Flavobacteriia</taxon>
        <taxon>Flavobacteriales</taxon>
        <taxon>Flavobacteriaceae</taxon>
        <taxon>Capnocytophaga</taxon>
    </lineage>
</organism>
<evidence type="ECO:0000256" key="6">
    <source>
        <dbReference type="RuleBase" id="RU003355"/>
    </source>
</evidence>
<name>A0A250FBS7_9FLAO</name>
<dbReference type="InterPro" id="IPR000209">
    <property type="entry name" value="Peptidase_S8/S53_dom"/>
</dbReference>
<feature type="active site" description="Charge relay system" evidence="5">
    <location>
        <position position="288"/>
    </location>
</feature>
<evidence type="ECO:0000256" key="3">
    <source>
        <dbReference type="ARBA" id="ARBA00022801"/>
    </source>
</evidence>
<dbReference type="InterPro" id="IPR034080">
    <property type="entry name" value="Protease_P7-like_dom"/>
</dbReference>
<evidence type="ECO:0000256" key="2">
    <source>
        <dbReference type="ARBA" id="ARBA00022670"/>
    </source>
</evidence>
<feature type="active site" description="Charge relay system" evidence="5">
    <location>
        <position position="82"/>
    </location>
</feature>
<dbReference type="InterPro" id="IPR036852">
    <property type="entry name" value="Peptidase_S8/S53_dom_sf"/>
</dbReference>
<feature type="active site" description="Charge relay system" evidence="5">
    <location>
        <position position="457"/>
    </location>
</feature>
<dbReference type="PROSITE" id="PS51257">
    <property type="entry name" value="PROKAR_LIPOPROTEIN"/>
    <property type="match status" value="1"/>
</dbReference>
<keyword evidence="11" id="KW-1185">Reference proteome</keyword>
<dbReference type="EMBL" id="CP022384">
    <property type="protein sequence ID" value="ATA81477.1"/>
    <property type="molecule type" value="Genomic_DNA"/>
</dbReference>
<dbReference type="Pfam" id="PF00082">
    <property type="entry name" value="Peptidase_S8"/>
    <property type="match status" value="1"/>
</dbReference>
<evidence type="ECO:0000313" key="10">
    <source>
        <dbReference type="EMBL" id="ATA81477.1"/>
    </source>
</evidence>
<dbReference type="KEGG" id="clk:CGC53_03485"/>
<dbReference type="InterPro" id="IPR023827">
    <property type="entry name" value="Peptidase_S8_Asp-AS"/>
</dbReference>
<keyword evidence="4 5" id="KW-0720">Serine protease</keyword>
<dbReference type="PANTHER" id="PTHR43399">
    <property type="entry name" value="SUBTILISIN-RELATED"/>
    <property type="match status" value="1"/>
</dbReference>
<dbReference type="PIRSF" id="PIRSF037892">
    <property type="entry name" value="Subtilisin_rel_SRU_0565"/>
    <property type="match status" value="1"/>
</dbReference>
<evidence type="ECO:0000259" key="9">
    <source>
        <dbReference type="Pfam" id="PF00082"/>
    </source>
</evidence>
<dbReference type="InterPro" id="IPR015500">
    <property type="entry name" value="Peptidase_S8_subtilisin-rel"/>
</dbReference>
<dbReference type="GO" id="GO:0006508">
    <property type="term" value="P:proteolysis"/>
    <property type="evidence" value="ECO:0007669"/>
    <property type="project" value="UniProtKB-KW"/>
</dbReference>
<comment type="similarity">
    <text evidence="1 5 6">Belongs to the peptidase S8 family.</text>
</comment>
<evidence type="ECO:0000313" key="11">
    <source>
        <dbReference type="Proteomes" id="UP000217276"/>
    </source>
</evidence>
<dbReference type="InterPro" id="IPR023828">
    <property type="entry name" value="Peptidase_S8_Ser-AS"/>
</dbReference>
<reference evidence="11" key="1">
    <citation type="submission" date="2017-06" db="EMBL/GenBank/DDBJ databases">
        <title>Capnocytophaga spp. assemblies.</title>
        <authorList>
            <person name="Gulvik C.A."/>
        </authorList>
    </citation>
    <scope>NUCLEOTIDE SEQUENCE [LARGE SCALE GENOMIC DNA]</scope>
    <source>
        <strain evidence="11">H6253</strain>
    </source>
</reference>
<dbReference type="CDD" id="cd07483">
    <property type="entry name" value="Peptidases_S8_Subtilisin_Novo-like"/>
    <property type="match status" value="1"/>
</dbReference>
<gene>
    <name evidence="10" type="ORF">CGC53_03485</name>
</gene>
<dbReference type="SUPFAM" id="SSF52743">
    <property type="entry name" value="Subtilisin-like"/>
    <property type="match status" value="1"/>
</dbReference>
<evidence type="ECO:0000256" key="7">
    <source>
        <dbReference type="SAM" id="Coils"/>
    </source>
</evidence>
<accession>A0A250FBS7</accession>
<keyword evidence="3 5" id="KW-0378">Hydrolase</keyword>
<keyword evidence="2 5" id="KW-0645">Protease</keyword>
<dbReference type="PROSITE" id="PS51892">
    <property type="entry name" value="SUBTILASE"/>
    <property type="match status" value="1"/>
</dbReference>
<evidence type="ECO:0000256" key="4">
    <source>
        <dbReference type="ARBA" id="ARBA00022825"/>
    </source>
</evidence>
<evidence type="ECO:0000256" key="8">
    <source>
        <dbReference type="SAM" id="SignalP"/>
    </source>
</evidence>
<dbReference type="Gene3D" id="3.40.50.200">
    <property type="entry name" value="Peptidase S8/S53 domain"/>
    <property type="match status" value="2"/>
</dbReference>
<evidence type="ECO:0000256" key="5">
    <source>
        <dbReference type="PROSITE-ProRule" id="PRU01240"/>
    </source>
</evidence>
<dbReference type="PROSITE" id="PS00138">
    <property type="entry name" value="SUBTILASE_SER"/>
    <property type="match status" value="1"/>
</dbReference>
<keyword evidence="8" id="KW-0732">Signal</keyword>
<feature type="signal peptide" evidence="8">
    <location>
        <begin position="1"/>
        <end position="23"/>
    </location>
</feature>
<feature type="chain" id="PRO_5013100697" evidence="8">
    <location>
        <begin position="24"/>
        <end position="542"/>
    </location>
</feature>
<dbReference type="PROSITE" id="PS00137">
    <property type="entry name" value="SUBTILASE_HIS"/>
    <property type="match status" value="1"/>
</dbReference>
<keyword evidence="7" id="KW-0175">Coiled coil</keyword>
<dbReference type="RefSeq" id="WP_095913342.1">
    <property type="nucleotide sequence ID" value="NZ_CP022384.1"/>
</dbReference>
<proteinExistence type="inferred from homology"/>
<dbReference type="PRINTS" id="PR00723">
    <property type="entry name" value="SUBTILISIN"/>
</dbReference>
<dbReference type="PANTHER" id="PTHR43399:SF4">
    <property type="entry name" value="CELL WALL-ASSOCIATED PROTEASE"/>
    <property type="match status" value="1"/>
</dbReference>
<dbReference type="InterPro" id="IPR017308">
    <property type="entry name" value="Pept_S8_subtilisin_bacteroid"/>
</dbReference>
<feature type="domain" description="Peptidase S8/S53" evidence="9">
    <location>
        <begin position="75"/>
        <end position="490"/>
    </location>
</feature>
<dbReference type="InterPro" id="IPR051048">
    <property type="entry name" value="Peptidase_S8/S53_subtilisin"/>
</dbReference>
<sequence>MNKKSFLLVALATSLLVSCGSTKGLEKAPTTFTPVDTKYTDDQLKGWPHQGFKAGYPGINLDEAYALLKGLKPTQVTVGIVDSGVDINHEDLKDIIWTNTKEIPNNGIDDDKNGYVDDVHGWNFLGNISQANTEMTRIYRSKDTKNPEYAAAKKAYEKEMIEAKKMKNAYEQLMEMVEIADEPIRKIVGKEVYSLEDIEKATEGKTYDDRTTQIVAFMKDILKGGGTSEELKKELPEALEHFDNQLKYHLNENFDPRKEILKDDENDFSTKYYGNNNVVGPNVKDALHGTHVAGIVAAVRNNGIGMDGVANSVLIMPVRAVPEGDEYDKDIALAIRYAVDNGAKVINTSFGKAFSPHKEWVYDAIKYAASKDVLIVNAAGNDSQDIDVKDTYPNDEVNKKEFANNFLTVGALNYEYNKELVAPFSNYGKRNVDVFAPGVKIYSTVPESKYEFLQGTSMASPEVAGVAALLRSYFPTLTAAQVKKILMQSGVKVDMNVWVGEENEKGKRKEMKFSNLSTTGTIVNAKNAVILAAKAAKVKLAN</sequence>
<dbReference type="GO" id="GO:0004252">
    <property type="term" value="F:serine-type endopeptidase activity"/>
    <property type="evidence" value="ECO:0007669"/>
    <property type="project" value="UniProtKB-UniRule"/>
</dbReference>
<dbReference type="PROSITE" id="PS00136">
    <property type="entry name" value="SUBTILASE_ASP"/>
    <property type="match status" value="1"/>
</dbReference>
<protein>
    <submittedName>
        <fullName evidence="10">Peptidase S8</fullName>
    </submittedName>
</protein>
<dbReference type="Proteomes" id="UP000217276">
    <property type="component" value="Chromosome"/>
</dbReference>
<dbReference type="AlphaFoldDB" id="A0A250FBS7"/>
<dbReference type="InterPro" id="IPR022398">
    <property type="entry name" value="Peptidase_S8_His-AS"/>
</dbReference>